<dbReference type="EMBL" id="JBHSTE010000004">
    <property type="protein sequence ID" value="MFC6333916.1"/>
    <property type="molecule type" value="Genomic_DNA"/>
</dbReference>
<sequence length="121" mass="13604">MNSARQFMLTLFAWILFMVGAFTFLSNEWSPLENISNYSSKDIVEITSISERSLTEISGEQLIGMVPFALNGDYKLIIDNIVIDHTIDIASVNLRNVIGLTYTLTIYRDNNGIITSIKAVH</sequence>
<keyword evidence="2" id="KW-1185">Reference proteome</keyword>
<comment type="caution">
    <text evidence="1">The sequence shown here is derived from an EMBL/GenBank/DDBJ whole genome shotgun (WGS) entry which is preliminary data.</text>
</comment>
<evidence type="ECO:0000313" key="2">
    <source>
        <dbReference type="Proteomes" id="UP001596233"/>
    </source>
</evidence>
<reference evidence="2" key="1">
    <citation type="journal article" date="2019" name="Int. J. Syst. Evol. Microbiol.">
        <title>The Global Catalogue of Microorganisms (GCM) 10K type strain sequencing project: providing services to taxonomists for standard genome sequencing and annotation.</title>
        <authorList>
            <consortium name="The Broad Institute Genomics Platform"/>
            <consortium name="The Broad Institute Genome Sequencing Center for Infectious Disease"/>
            <person name="Wu L."/>
            <person name="Ma J."/>
        </authorList>
    </citation>
    <scope>NUCLEOTIDE SEQUENCE [LARGE SCALE GENOMIC DNA]</scope>
    <source>
        <strain evidence="2">PCU 280</strain>
    </source>
</reference>
<accession>A0ABW1V7U9</accession>
<proteinExistence type="predicted"/>
<gene>
    <name evidence="1" type="ORF">ACFP56_14910</name>
</gene>
<dbReference type="Proteomes" id="UP001596233">
    <property type="component" value="Unassembled WGS sequence"/>
</dbReference>
<organism evidence="1 2">
    <name type="scientific">Paenibacillus septentrionalis</name>
    <dbReference type="NCBI Taxonomy" id="429342"/>
    <lineage>
        <taxon>Bacteria</taxon>
        <taxon>Bacillati</taxon>
        <taxon>Bacillota</taxon>
        <taxon>Bacilli</taxon>
        <taxon>Bacillales</taxon>
        <taxon>Paenibacillaceae</taxon>
        <taxon>Paenibacillus</taxon>
    </lineage>
</organism>
<protein>
    <submittedName>
        <fullName evidence="1">Uncharacterized protein</fullName>
    </submittedName>
</protein>
<evidence type="ECO:0000313" key="1">
    <source>
        <dbReference type="EMBL" id="MFC6333916.1"/>
    </source>
</evidence>
<name>A0ABW1V7U9_9BACL</name>
<dbReference type="RefSeq" id="WP_379235861.1">
    <property type="nucleotide sequence ID" value="NZ_JBHSTE010000004.1"/>
</dbReference>